<dbReference type="InterPro" id="IPR009100">
    <property type="entry name" value="AcylCoA_DH/oxidase_NM_dom_sf"/>
</dbReference>
<proteinExistence type="predicted"/>
<dbReference type="RefSeq" id="WP_176071459.1">
    <property type="nucleotide sequence ID" value="NZ_JABWMJ010000014.1"/>
</dbReference>
<dbReference type="AlphaFoldDB" id="A0A7Y6TYU3"/>
<feature type="domain" description="Acyl-CoA dehydrogenase/oxidase N-terminal" evidence="5">
    <location>
        <begin position="28"/>
        <end position="117"/>
    </location>
</feature>
<gene>
    <name evidence="6" type="ORF">HQN59_22885</name>
</gene>
<evidence type="ECO:0000256" key="2">
    <source>
        <dbReference type="ARBA" id="ARBA00022827"/>
    </source>
</evidence>
<evidence type="ECO:0000313" key="6">
    <source>
        <dbReference type="EMBL" id="NUZ08599.1"/>
    </source>
</evidence>
<keyword evidence="3" id="KW-0560">Oxidoreductase</keyword>
<dbReference type="InterPro" id="IPR006091">
    <property type="entry name" value="Acyl-CoA_Oxase/DH_mid-dom"/>
</dbReference>
<accession>A0A7Y6TYU3</accession>
<evidence type="ECO:0000259" key="5">
    <source>
        <dbReference type="Pfam" id="PF02771"/>
    </source>
</evidence>
<protein>
    <submittedName>
        <fullName evidence="6">Acyl-CoA/acyl-ACP dehydrogenase</fullName>
    </submittedName>
</protein>
<dbReference type="GO" id="GO:0050660">
    <property type="term" value="F:flavin adenine dinucleotide binding"/>
    <property type="evidence" value="ECO:0007669"/>
    <property type="project" value="InterPro"/>
</dbReference>
<dbReference type="Proteomes" id="UP000529637">
    <property type="component" value="Unassembled WGS sequence"/>
</dbReference>
<dbReference type="Gene3D" id="2.40.110.10">
    <property type="entry name" value="Butyryl-CoA Dehydrogenase, subunit A, domain 2"/>
    <property type="match status" value="1"/>
</dbReference>
<dbReference type="InterPro" id="IPR046373">
    <property type="entry name" value="Acyl-CoA_Oxase/DH_mid-dom_sf"/>
</dbReference>
<dbReference type="SUPFAM" id="SSF56645">
    <property type="entry name" value="Acyl-CoA dehydrogenase NM domain-like"/>
    <property type="match status" value="1"/>
</dbReference>
<organism evidence="6 7">
    <name type="scientific">Piscinibacter koreensis</name>
    <dbReference type="NCBI Taxonomy" id="2742824"/>
    <lineage>
        <taxon>Bacteria</taxon>
        <taxon>Pseudomonadati</taxon>
        <taxon>Pseudomonadota</taxon>
        <taxon>Betaproteobacteria</taxon>
        <taxon>Burkholderiales</taxon>
        <taxon>Sphaerotilaceae</taxon>
        <taxon>Piscinibacter</taxon>
    </lineage>
</organism>
<comment type="caution">
    <text evidence="6">The sequence shown here is derived from an EMBL/GenBank/DDBJ whole genome shotgun (WGS) entry which is preliminary data.</text>
</comment>
<dbReference type="Gene3D" id="1.10.540.10">
    <property type="entry name" value="Acyl-CoA dehydrogenase/oxidase, N-terminal domain"/>
    <property type="match status" value="1"/>
</dbReference>
<dbReference type="InterPro" id="IPR037069">
    <property type="entry name" value="AcylCoA_DH/ox_N_sf"/>
</dbReference>
<dbReference type="EMBL" id="JABWMJ010000014">
    <property type="protein sequence ID" value="NUZ08599.1"/>
    <property type="molecule type" value="Genomic_DNA"/>
</dbReference>
<sequence>MKTVVPAAHPPAEGLARALNLALRGAPAVAREAGFPRDWWRHLGEQGLLGLSFDLDGRGPRADWPAIAWIAGCMARETASLGLTLGWLLNEMVGRCIVGAADTERARALLRRMAAGQAIVGLAVSEPEAGAHPKRLRCAARREVDGQGERWLIDGAKSHVSNGPVADAFVVLAVTADDGHRKAFDAFLVEAGTAGLTLRPAMPAPAEIGQASSAVLAPLQHAGLQFEACAVPASCRLGQGGTAFDRIARPVRVTEDALLASAMVGAMYAELDELARWLRTTQPAPSLVRRLGALRLELHALEAVADHAARRLEVEGPSAGLAEFNAGSRRMFERWQAEFEALAATLDDLGDGIASLSRDLRCILGIARSVGELRQLEAGQRLLNTKESDEVPA</sequence>
<keyword evidence="7" id="KW-1185">Reference proteome</keyword>
<evidence type="ECO:0000259" key="4">
    <source>
        <dbReference type="Pfam" id="PF02770"/>
    </source>
</evidence>
<reference evidence="6 7" key="1">
    <citation type="submission" date="2020-06" db="EMBL/GenBank/DDBJ databases">
        <title>Schlegella sp. ID0723 isolated from air conditioner.</title>
        <authorList>
            <person name="Kim D.Y."/>
            <person name="Kim D.-U."/>
        </authorList>
    </citation>
    <scope>NUCLEOTIDE SEQUENCE [LARGE SCALE GENOMIC DNA]</scope>
    <source>
        <strain evidence="6 7">ID0723</strain>
    </source>
</reference>
<keyword evidence="1" id="KW-0285">Flavoprotein</keyword>
<dbReference type="GO" id="GO:0003995">
    <property type="term" value="F:acyl-CoA dehydrogenase activity"/>
    <property type="evidence" value="ECO:0007669"/>
    <property type="project" value="TreeGrafter"/>
</dbReference>
<keyword evidence="2" id="KW-0274">FAD</keyword>
<evidence type="ECO:0000256" key="1">
    <source>
        <dbReference type="ARBA" id="ARBA00022630"/>
    </source>
</evidence>
<dbReference type="Pfam" id="PF02770">
    <property type="entry name" value="Acyl-CoA_dh_M"/>
    <property type="match status" value="1"/>
</dbReference>
<dbReference type="PANTHER" id="PTHR43884:SF20">
    <property type="entry name" value="ACYL-COA DEHYDROGENASE FADE28"/>
    <property type="match status" value="1"/>
</dbReference>
<feature type="domain" description="Acyl-CoA oxidase/dehydrogenase middle" evidence="4">
    <location>
        <begin position="122"/>
        <end position="202"/>
    </location>
</feature>
<evidence type="ECO:0000313" key="7">
    <source>
        <dbReference type="Proteomes" id="UP000529637"/>
    </source>
</evidence>
<name>A0A7Y6TYU3_9BURK</name>
<dbReference type="PANTHER" id="PTHR43884">
    <property type="entry name" value="ACYL-COA DEHYDROGENASE"/>
    <property type="match status" value="1"/>
</dbReference>
<dbReference type="InterPro" id="IPR013786">
    <property type="entry name" value="AcylCoA_DH/ox_N"/>
</dbReference>
<dbReference type="Pfam" id="PF02771">
    <property type="entry name" value="Acyl-CoA_dh_N"/>
    <property type="match status" value="1"/>
</dbReference>
<evidence type="ECO:0000256" key="3">
    <source>
        <dbReference type="ARBA" id="ARBA00023002"/>
    </source>
</evidence>